<sequence length="161" mass="17948">MGQRSLVMPLDSRLTDVIGLIDTILNDFGGKADIYAVAQHMDADLDDIIPNLNAAIYLGFLKVINGDVVVTELGIKFLNSKIPERRRMLRELISNIEPFKTAIEIGKDEPFPLEKLIMALVNKGYSEFKAPGIRDLLTILLSEWGAYAGLIKKRGNEYIVT</sequence>
<dbReference type="STRING" id="397948.Cmaq_1634"/>
<dbReference type="Proteomes" id="UP000001137">
    <property type="component" value="Chromosome"/>
</dbReference>
<dbReference type="InterPro" id="IPR018632">
    <property type="entry name" value="AAA-associated_dom_C"/>
</dbReference>
<accession>A8M9Y6</accession>
<evidence type="ECO:0000313" key="2">
    <source>
        <dbReference type="Proteomes" id="UP000001137"/>
    </source>
</evidence>
<evidence type="ECO:0000313" key="1">
    <source>
        <dbReference type="EMBL" id="ABW02457.1"/>
    </source>
</evidence>
<dbReference type="HOGENOM" id="CLU_1682781_0_0_2"/>
<dbReference type="KEGG" id="cma:Cmaq_1634"/>
<evidence type="ECO:0008006" key="3">
    <source>
        <dbReference type="Google" id="ProtNLM"/>
    </source>
</evidence>
<dbReference type="Pfam" id="PF09821">
    <property type="entry name" value="AAA_assoc_C"/>
    <property type="match status" value="1"/>
</dbReference>
<name>A8M9Y6_CALMQ</name>
<gene>
    <name evidence="1" type="ordered locus">Cmaq_1634</name>
</gene>
<dbReference type="AlphaFoldDB" id="A8M9Y6"/>
<dbReference type="EMBL" id="CP000852">
    <property type="protein sequence ID" value="ABW02457.1"/>
    <property type="molecule type" value="Genomic_DNA"/>
</dbReference>
<reference evidence="1 2" key="1">
    <citation type="submission" date="2007-10" db="EMBL/GenBank/DDBJ databases">
        <title>Complete sequence of Caldivirga maquilingensis IC-167.</title>
        <authorList>
            <consortium name="US DOE Joint Genome Institute"/>
            <person name="Copeland A."/>
            <person name="Lucas S."/>
            <person name="Lapidus A."/>
            <person name="Barry K."/>
            <person name="Glavina del Rio T."/>
            <person name="Dalin E."/>
            <person name="Tice H."/>
            <person name="Pitluck S."/>
            <person name="Saunders E."/>
            <person name="Brettin T."/>
            <person name="Bruce D."/>
            <person name="Detter J.C."/>
            <person name="Han C."/>
            <person name="Schmutz J."/>
            <person name="Larimer F."/>
            <person name="Land M."/>
            <person name="Hauser L."/>
            <person name="Kyrpides N."/>
            <person name="Ivanova N."/>
            <person name="Biddle J.F."/>
            <person name="Zhang Z."/>
            <person name="Fitz-Gibbon S.T."/>
            <person name="Lowe T.M."/>
            <person name="Saltikov C."/>
            <person name="House C.H."/>
            <person name="Richardson P."/>
        </authorList>
    </citation>
    <scope>NUCLEOTIDE SEQUENCE [LARGE SCALE GENOMIC DNA]</scope>
    <source>
        <strain evidence="2">ATCC 700844 / DSM 13496 / JCM 10307 / IC-167</strain>
    </source>
</reference>
<keyword evidence="2" id="KW-1185">Reference proteome</keyword>
<proteinExistence type="predicted"/>
<dbReference type="eggNOG" id="arCOG05379">
    <property type="taxonomic scope" value="Archaea"/>
</dbReference>
<organism evidence="1 2">
    <name type="scientific">Caldivirga maquilingensis (strain ATCC 700844 / DSM 13496 / JCM 10307 / IC-167)</name>
    <dbReference type="NCBI Taxonomy" id="397948"/>
    <lineage>
        <taxon>Archaea</taxon>
        <taxon>Thermoproteota</taxon>
        <taxon>Thermoprotei</taxon>
        <taxon>Thermoproteales</taxon>
        <taxon>Thermoproteaceae</taxon>
        <taxon>Caldivirga</taxon>
    </lineage>
</organism>
<protein>
    <recommendedName>
        <fullName evidence="3">ABC nitrate/sulfonate/bicarbonate family transporter, ATPase subunit</fullName>
    </recommendedName>
</protein>